<dbReference type="InterPro" id="IPR035952">
    <property type="entry name" value="Rhomboid-like_sf"/>
</dbReference>
<dbReference type="Gene3D" id="1.25.40.10">
    <property type="entry name" value="Tetratricopeptide repeat domain"/>
    <property type="match status" value="1"/>
</dbReference>
<dbReference type="Pfam" id="PF01694">
    <property type="entry name" value="Rhomboid"/>
    <property type="match status" value="1"/>
</dbReference>
<reference evidence="10" key="1">
    <citation type="journal article" date="2019" name="Int. J. Syst. Evol. Microbiol.">
        <title>The Global Catalogue of Microorganisms (GCM) 10K type strain sequencing project: providing services to taxonomists for standard genome sequencing and annotation.</title>
        <authorList>
            <consortium name="The Broad Institute Genomics Platform"/>
            <consortium name="The Broad Institute Genome Sequencing Center for Infectious Disease"/>
            <person name="Wu L."/>
            <person name="Ma J."/>
        </authorList>
    </citation>
    <scope>NUCLEOTIDE SEQUENCE [LARGE SCALE GENOMIC DNA]</scope>
    <source>
        <strain evidence="10">JCM 15421</strain>
    </source>
</reference>
<evidence type="ECO:0000256" key="2">
    <source>
        <dbReference type="ARBA" id="ARBA00009045"/>
    </source>
</evidence>
<dbReference type="InterPro" id="IPR050925">
    <property type="entry name" value="Rhomboid_protease_S54"/>
</dbReference>
<keyword evidence="10" id="KW-1185">Reference proteome</keyword>
<comment type="caution">
    <text evidence="9">The sequence shown here is derived from an EMBL/GenBank/DDBJ whole genome shotgun (WGS) entry which is preliminary data.</text>
</comment>
<keyword evidence="6 7" id="KW-0472">Membrane</keyword>
<feature type="transmembrane region" description="Helical" evidence="7">
    <location>
        <begin position="190"/>
        <end position="210"/>
    </location>
</feature>
<feature type="domain" description="Peptidase S54 rhomboid" evidence="8">
    <location>
        <begin position="155"/>
        <end position="298"/>
    </location>
</feature>
<comment type="subcellular location">
    <subcellularLocation>
        <location evidence="1">Membrane</location>
        <topology evidence="1">Multi-pass membrane protein</topology>
    </subcellularLocation>
</comment>
<dbReference type="InterPro" id="IPR011990">
    <property type="entry name" value="TPR-like_helical_dom_sf"/>
</dbReference>
<keyword evidence="5 7" id="KW-1133">Transmembrane helix</keyword>
<dbReference type="Gene3D" id="1.20.1540.10">
    <property type="entry name" value="Rhomboid-like"/>
    <property type="match status" value="1"/>
</dbReference>
<keyword evidence="9" id="KW-0645">Protease</keyword>
<feature type="transmembrane region" description="Helical" evidence="7">
    <location>
        <begin position="21"/>
        <end position="39"/>
    </location>
</feature>
<keyword evidence="3 7" id="KW-0812">Transmembrane</keyword>
<feature type="transmembrane region" description="Helical" evidence="7">
    <location>
        <begin position="216"/>
        <end position="236"/>
    </location>
</feature>
<gene>
    <name evidence="9" type="ORF">GCM10009105_30750</name>
</gene>
<proteinExistence type="inferred from homology"/>
<dbReference type="GO" id="GO:0006508">
    <property type="term" value="P:proteolysis"/>
    <property type="evidence" value="ECO:0007669"/>
    <property type="project" value="UniProtKB-KW"/>
</dbReference>
<accession>A0ABP3TYJ5</accession>
<dbReference type="SUPFAM" id="SSF144091">
    <property type="entry name" value="Rhomboid-like"/>
    <property type="match status" value="1"/>
</dbReference>
<evidence type="ECO:0000256" key="1">
    <source>
        <dbReference type="ARBA" id="ARBA00004141"/>
    </source>
</evidence>
<feature type="transmembrane region" description="Helical" evidence="7">
    <location>
        <begin position="243"/>
        <end position="265"/>
    </location>
</feature>
<protein>
    <submittedName>
        <fullName evidence="9">Rhomboid family intramembrane serine protease</fullName>
    </submittedName>
</protein>
<comment type="similarity">
    <text evidence="2">Belongs to the peptidase S54 family.</text>
</comment>
<dbReference type="InterPro" id="IPR022764">
    <property type="entry name" value="Peptidase_S54_rhomboid_dom"/>
</dbReference>
<feature type="transmembrane region" description="Helical" evidence="7">
    <location>
        <begin position="160"/>
        <end position="183"/>
    </location>
</feature>
<evidence type="ECO:0000259" key="8">
    <source>
        <dbReference type="Pfam" id="PF01694"/>
    </source>
</evidence>
<dbReference type="PANTHER" id="PTHR43731:SF14">
    <property type="entry name" value="PRESENILIN-ASSOCIATED RHOMBOID-LIKE PROTEIN, MITOCHONDRIAL"/>
    <property type="match status" value="1"/>
</dbReference>
<evidence type="ECO:0000256" key="7">
    <source>
        <dbReference type="SAM" id="Phobius"/>
    </source>
</evidence>
<dbReference type="RefSeq" id="WP_343792709.1">
    <property type="nucleotide sequence ID" value="NZ_BAAAEU010000024.1"/>
</dbReference>
<evidence type="ECO:0000256" key="5">
    <source>
        <dbReference type="ARBA" id="ARBA00022989"/>
    </source>
</evidence>
<dbReference type="GO" id="GO:0008233">
    <property type="term" value="F:peptidase activity"/>
    <property type="evidence" value="ECO:0007669"/>
    <property type="project" value="UniProtKB-KW"/>
</dbReference>
<dbReference type="PANTHER" id="PTHR43731">
    <property type="entry name" value="RHOMBOID PROTEASE"/>
    <property type="match status" value="1"/>
</dbReference>
<keyword evidence="4" id="KW-0378">Hydrolase</keyword>
<evidence type="ECO:0000256" key="3">
    <source>
        <dbReference type="ARBA" id="ARBA00022692"/>
    </source>
</evidence>
<evidence type="ECO:0000256" key="6">
    <source>
        <dbReference type="ARBA" id="ARBA00023136"/>
    </source>
</evidence>
<sequence length="500" mass="54972">MGKDRVVLIIPLHRAPTLANFPWITLMLIVANVFVFLGLQSGDARVQERALDYYAQQGLAKWEFPAYRDWLAAHADAGQRRALFERFADADGAVAIQVLQSDAAFLADLRADKLITPQAKGHADWRERRDEFDRLWNAAFTERWMIHFSDFDPRRMFGAMFLHGGIGHLLGNMLFLALLGLLVEGALGHGLFLAVYLLGGLGSAMLSLLWRWGETGSALGASGAIAALMGAYCVLWGTRKVRFFWWFFVVFDYVKAPALVLLPFWLGWELLNLFWNKGAHVGFDAHAGGIVAGALLSLGARALHWERRDFLDEDAIAEAAADGRAALVKAREHIGRLELPAARALLEPLAAARPEDFEVRVALYRCARYEPRTPRLAEAARAVLAIATHSASEVREQKALYDDYVKAAGGALPLSDERMIAMVRRWPVIGAGADAARLLATLIERAPTTAGLEAACLGVARDLRTRGEPANAKRLLEKVVAAYPQSSEAAKARLLLADTA</sequence>
<name>A0ABP3TYJ5_9GAMM</name>
<dbReference type="Proteomes" id="UP001501523">
    <property type="component" value="Unassembled WGS sequence"/>
</dbReference>
<evidence type="ECO:0000313" key="9">
    <source>
        <dbReference type="EMBL" id="GAA0720893.1"/>
    </source>
</evidence>
<dbReference type="EMBL" id="BAAAEU010000024">
    <property type="protein sequence ID" value="GAA0720893.1"/>
    <property type="molecule type" value="Genomic_DNA"/>
</dbReference>
<organism evidence="9 10">
    <name type="scientific">Dokdonella soli</name>
    <dbReference type="NCBI Taxonomy" id="529810"/>
    <lineage>
        <taxon>Bacteria</taxon>
        <taxon>Pseudomonadati</taxon>
        <taxon>Pseudomonadota</taxon>
        <taxon>Gammaproteobacteria</taxon>
        <taxon>Lysobacterales</taxon>
        <taxon>Rhodanobacteraceae</taxon>
        <taxon>Dokdonella</taxon>
    </lineage>
</organism>
<evidence type="ECO:0000313" key="10">
    <source>
        <dbReference type="Proteomes" id="UP001501523"/>
    </source>
</evidence>
<evidence type="ECO:0000256" key="4">
    <source>
        <dbReference type="ARBA" id="ARBA00022801"/>
    </source>
</evidence>